<organism evidence="2 3">
    <name type="scientific">Canna indica</name>
    <name type="common">Indian-shot</name>
    <dbReference type="NCBI Taxonomy" id="4628"/>
    <lineage>
        <taxon>Eukaryota</taxon>
        <taxon>Viridiplantae</taxon>
        <taxon>Streptophyta</taxon>
        <taxon>Embryophyta</taxon>
        <taxon>Tracheophyta</taxon>
        <taxon>Spermatophyta</taxon>
        <taxon>Magnoliopsida</taxon>
        <taxon>Liliopsida</taxon>
        <taxon>Zingiberales</taxon>
        <taxon>Cannaceae</taxon>
        <taxon>Canna</taxon>
    </lineage>
</organism>
<evidence type="ECO:0000313" key="2">
    <source>
        <dbReference type="EMBL" id="WOL18692.1"/>
    </source>
</evidence>
<dbReference type="Proteomes" id="UP001327560">
    <property type="component" value="Chromosome 9"/>
</dbReference>
<keyword evidence="1" id="KW-0812">Transmembrane</keyword>
<keyword evidence="1" id="KW-1133">Transmembrane helix</keyword>
<dbReference type="AlphaFoldDB" id="A0AAQ3L7X0"/>
<feature type="transmembrane region" description="Helical" evidence="1">
    <location>
        <begin position="70"/>
        <end position="101"/>
    </location>
</feature>
<reference evidence="2 3" key="1">
    <citation type="submission" date="2023-10" db="EMBL/GenBank/DDBJ databases">
        <title>Chromosome-scale genome assembly provides insights into flower coloration mechanisms of Canna indica.</title>
        <authorList>
            <person name="Li C."/>
        </authorList>
    </citation>
    <scope>NUCLEOTIDE SEQUENCE [LARGE SCALE GENOMIC DNA]</scope>
    <source>
        <tissue evidence="2">Flower</tissue>
    </source>
</reference>
<sequence>MLRCTSGLPGQTKECFINGPPANSSLTLRRSDCCFCILVIFLPILVLSIVISDLFVLFCLSRHPNNEPVLVGPLCLFVETANVSCIVNLNSCCIIYIYMFVYDLLF</sequence>
<proteinExistence type="predicted"/>
<name>A0AAQ3L7X0_9LILI</name>
<keyword evidence="1" id="KW-0472">Membrane</keyword>
<evidence type="ECO:0000313" key="3">
    <source>
        <dbReference type="Proteomes" id="UP001327560"/>
    </source>
</evidence>
<dbReference type="EMBL" id="CP136898">
    <property type="protein sequence ID" value="WOL18692.1"/>
    <property type="molecule type" value="Genomic_DNA"/>
</dbReference>
<gene>
    <name evidence="2" type="ORF">Cni_G27489</name>
</gene>
<protein>
    <submittedName>
        <fullName evidence="2">Uncharacterized protein</fullName>
    </submittedName>
</protein>
<evidence type="ECO:0000256" key="1">
    <source>
        <dbReference type="SAM" id="Phobius"/>
    </source>
</evidence>
<feature type="transmembrane region" description="Helical" evidence="1">
    <location>
        <begin position="33"/>
        <end position="58"/>
    </location>
</feature>
<accession>A0AAQ3L7X0</accession>
<keyword evidence="3" id="KW-1185">Reference proteome</keyword>